<dbReference type="PaxDb" id="449447-MAE_55330"/>
<proteinExistence type="predicted"/>
<protein>
    <submittedName>
        <fullName evidence="1">Uncharacterized protein</fullName>
    </submittedName>
</protein>
<dbReference type="AlphaFoldDB" id="B0JGT9"/>
<evidence type="ECO:0000313" key="1">
    <source>
        <dbReference type="EMBL" id="BAG05355.1"/>
    </source>
</evidence>
<dbReference type="EMBL" id="AP009552">
    <property type="protein sequence ID" value="BAG05355.1"/>
    <property type="molecule type" value="Genomic_DNA"/>
</dbReference>
<gene>
    <name evidence="1" type="ordered locus">MAE_55330</name>
</gene>
<organism evidence="1 2">
    <name type="scientific">Microcystis aeruginosa (strain NIES-843 / IAM M-2473)</name>
    <dbReference type="NCBI Taxonomy" id="449447"/>
    <lineage>
        <taxon>Bacteria</taxon>
        <taxon>Bacillati</taxon>
        <taxon>Cyanobacteriota</taxon>
        <taxon>Cyanophyceae</taxon>
        <taxon>Oscillatoriophycideae</taxon>
        <taxon>Chroococcales</taxon>
        <taxon>Microcystaceae</taxon>
        <taxon>Microcystis</taxon>
    </lineage>
</organism>
<dbReference type="EnsemblBacteria" id="BAG05355">
    <property type="protein sequence ID" value="BAG05355"/>
    <property type="gene ID" value="MAE_55330"/>
</dbReference>
<dbReference type="Proteomes" id="UP000001510">
    <property type="component" value="Chromosome"/>
</dbReference>
<keyword evidence="2" id="KW-1185">Reference proteome</keyword>
<accession>B0JGT9</accession>
<name>B0JGT9_MICAN</name>
<reference evidence="1 2" key="1">
    <citation type="journal article" date="2007" name="DNA Res.">
        <title>Complete genomic structure of the bloom-forming toxic cyanobacterium Microcystis aeruginosa NIES-843.</title>
        <authorList>
            <person name="Kaneko T."/>
            <person name="Nakajima N."/>
            <person name="Okamoto S."/>
            <person name="Suzuki I."/>
            <person name="Tanabe Y."/>
            <person name="Tamaoki M."/>
            <person name="Nakamura Y."/>
            <person name="Kasai F."/>
            <person name="Watanabe A."/>
            <person name="Kawashima K."/>
            <person name="Kishida Y."/>
            <person name="Ono A."/>
            <person name="Shimizu Y."/>
            <person name="Takahashi C."/>
            <person name="Minami C."/>
            <person name="Fujishiro T."/>
            <person name="Kohara M."/>
            <person name="Katoh M."/>
            <person name="Nakazaki N."/>
            <person name="Nakayama S."/>
            <person name="Yamada M."/>
            <person name="Tabata S."/>
            <person name="Watanabe M.M."/>
        </authorList>
    </citation>
    <scope>NUCLEOTIDE SEQUENCE [LARGE SCALE GENOMIC DNA]</scope>
    <source>
        <strain evidence="2">NIES-843 / IAM M-247</strain>
    </source>
</reference>
<sequence length="53" mass="6038">MGLRQKTNREKPQLQSPLGIYFEKPKIAETQIYQGKSSIEVNPLSRNGLSLFC</sequence>
<dbReference type="KEGG" id="mar:MAE_55330"/>
<dbReference type="HOGENOM" id="CLU_3063494_0_0_3"/>
<evidence type="ECO:0000313" key="2">
    <source>
        <dbReference type="Proteomes" id="UP000001510"/>
    </source>
</evidence>